<reference evidence="3 4" key="1">
    <citation type="submission" date="2015-07" db="EMBL/GenBank/DDBJ databases">
        <title>Draft genome sequence of the Amantichitinum ursilacus IGB-41, a new chitin-degrading bacterium.</title>
        <authorList>
            <person name="Kirstahler P."/>
            <person name="Guenther M."/>
            <person name="Grumaz C."/>
            <person name="Rupp S."/>
            <person name="Zibek S."/>
            <person name="Sohn K."/>
        </authorList>
    </citation>
    <scope>NUCLEOTIDE SEQUENCE [LARGE SCALE GENOMIC DNA]</scope>
    <source>
        <strain evidence="3 4">IGB-41</strain>
    </source>
</reference>
<dbReference type="SUPFAM" id="SSF53474">
    <property type="entry name" value="alpha/beta-Hydrolases"/>
    <property type="match status" value="1"/>
</dbReference>
<gene>
    <name evidence="3" type="ORF">WG78_06010</name>
</gene>
<proteinExistence type="predicted"/>
<evidence type="ECO:0000256" key="1">
    <source>
        <dbReference type="ARBA" id="ARBA00022801"/>
    </source>
</evidence>
<evidence type="ECO:0000313" key="3">
    <source>
        <dbReference type="EMBL" id="KPC54181.1"/>
    </source>
</evidence>
<dbReference type="InterPro" id="IPR000073">
    <property type="entry name" value="AB_hydrolase_1"/>
</dbReference>
<dbReference type="STRING" id="857265.WG78_06010"/>
<dbReference type="InterPro" id="IPR050266">
    <property type="entry name" value="AB_hydrolase_sf"/>
</dbReference>
<dbReference type="Proteomes" id="UP000037939">
    <property type="component" value="Unassembled WGS sequence"/>
</dbReference>
<organism evidence="3 4">
    <name type="scientific">Amantichitinum ursilacus</name>
    <dbReference type="NCBI Taxonomy" id="857265"/>
    <lineage>
        <taxon>Bacteria</taxon>
        <taxon>Pseudomonadati</taxon>
        <taxon>Pseudomonadota</taxon>
        <taxon>Betaproteobacteria</taxon>
        <taxon>Neisseriales</taxon>
        <taxon>Chitinibacteraceae</taxon>
        <taxon>Amantichitinum</taxon>
    </lineage>
</organism>
<dbReference type="GO" id="GO:0004064">
    <property type="term" value="F:arylesterase activity"/>
    <property type="evidence" value="ECO:0007669"/>
    <property type="project" value="UniProtKB-EC"/>
</dbReference>
<name>A0A0N0XKI0_9NEIS</name>
<dbReference type="Pfam" id="PF00561">
    <property type="entry name" value="Abhydrolase_1"/>
    <property type="match status" value="1"/>
</dbReference>
<dbReference type="InterPro" id="IPR029058">
    <property type="entry name" value="AB_hydrolase_fold"/>
</dbReference>
<keyword evidence="4" id="KW-1185">Reference proteome</keyword>
<dbReference type="RefSeq" id="WP_053936875.1">
    <property type="nucleotide sequence ID" value="NZ_LAQT01000003.1"/>
</dbReference>
<dbReference type="AlphaFoldDB" id="A0A0N0XKI0"/>
<dbReference type="PRINTS" id="PR00111">
    <property type="entry name" value="ABHYDROLASE"/>
</dbReference>
<dbReference type="PANTHER" id="PTHR43798">
    <property type="entry name" value="MONOACYLGLYCEROL LIPASE"/>
    <property type="match status" value="1"/>
</dbReference>
<dbReference type="PANTHER" id="PTHR43798:SF31">
    <property type="entry name" value="AB HYDROLASE SUPERFAMILY PROTEIN YCLE"/>
    <property type="match status" value="1"/>
</dbReference>
<dbReference type="OrthoDB" id="9780765at2"/>
<evidence type="ECO:0000313" key="4">
    <source>
        <dbReference type="Proteomes" id="UP000037939"/>
    </source>
</evidence>
<feature type="domain" description="AB hydrolase-1" evidence="2">
    <location>
        <begin position="21"/>
        <end position="238"/>
    </location>
</feature>
<evidence type="ECO:0000259" key="2">
    <source>
        <dbReference type="Pfam" id="PF00561"/>
    </source>
</evidence>
<keyword evidence="1 3" id="KW-0378">Hydrolase</keyword>
<dbReference type="GO" id="GO:0016020">
    <property type="term" value="C:membrane"/>
    <property type="evidence" value="ECO:0007669"/>
    <property type="project" value="TreeGrafter"/>
</dbReference>
<dbReference type="EC" id="3.1.1.2" evidence="3"/>
<protein>
    <submittedName>
        <fullName evidence="3">Arylesterase</fullName>
        <ecNumber evidence="3">3.1.1.2</ecNumber>
    </submittedName>
</protein>
<dbReference type="Gene3D" id="3.40.50.1820">
    <property type="entry name" value="alpha/beta hydrolase"/>
    <property type="match status" value="1"/>
</dbReference>
<sequence>MKIHNQNVELNVIDTAVGDVALVFQHHWGGSAASWNTVIEQLRGQFRCVAIDARGAGDSSAPAIGYSTADHASDARAVIEALGLKRYLLVGHSMGGKAAQLLASQQPAGLEGVVLVASSPLSPMAIDEAQRQQMHGAYAFLGAVEFTLDNVLLGSTVAPPVRQQLRDDALRLSLPGKNGWLEVGSREDFSARAAQVNVPVTIIAGELDRVDPVEVITHKIAPLYPAAELHLLPGKGHLLPAEAPQDLANIIRKFATRAVPAQIA</sequence>
<comment type="caution">
    <text evidence="3">The sequence shown here is derived from an EMBL/GenBank/DDBJ whole genome shotgun (WGS) entry which is preliminary data.</text>
</comment>
<dbReference type="EMBL" id="LAQT01000003">
    <property type="protein sequence ID" value="KPC54181.1"/>
    <property type="molecule type" value="Genomic_DNA"/>
</dbReference>
<accession>A0A0N0XKI0</accession>